<evidence type="ECO:0000313" key="1">
    <source>
        <dbReference type="EMBL" id="RXI00322.1"/>
    </source>
</evidence>
<sequence length="120" mass="13808">MVLRGRTRTTQFNLHPLFYRLIGESPVIDSFSIYELVVSFFWFVSHGKYGRRKRNSRRRGNKNSFESSCSVLDLDLRSGAEEVLIIQLVDNVLTGRRLLDFPSMDLLNADVAVKCLPRGK</sequence>
<name>A0A498K4T2_MALDO</name>
<evidence type="ECO:0000313" key="2">
    <source>
        <dbReference type="Proteomes" id="UP000290289"/>
    </source>
</evidence>
<proteinExistence type="predicted"/>
<dbReference type="AlphaFoldDB" id="A0A498K4T2"/>
<organism evidence="1 2">
    <name type="scientific">Malus domestica</name>
    <name type="common">Apple</name>
    <name type="synonym">Pyrus malus</name>
    <dbReference type="NCBI Taxonomy" id="3750"/>
    <lineage>
        <taxon>Eukaryota</taxon>
        <taxon>Viridiplantae</taxon>
        <taxon>Streptophyta</taxon>
        <taxon>Embryophyta</taxon>
        <taxon>Tracheophyta</taxon>
        <taxon>Spermatophyta</taxon>
        <taxon>Magnoliopsida</taxon>
        <taxon>eudicotyledons</taxon>
        <taxon>Gunneridae</taxon>
        <taxon>Pentapetalae</taxon>
        <taxon>rosids</taxon>
        <taxon>fabids</taxon>
        <taxon>Rosales</taxon>
        <taxon>Rosaceae</taxon>
        <taxon>Amygdaloideae</taxon>
        <taxon>Maleae</taxon>
        <taxon>Malus</taxon>
    </lineage>
</organism>
<reference evidence="1 2" key="1">
    <citation type="submission" date="2018-10" db="EMBL/GenBank/DDBJ databases">
        <title>A high-quality apple genome assembly.</title>
        <authorList>
            <person name="Hu J."/>
        </authorList>
    </citation>
    <scope>NUCLEOTIDE SEQUENCE [LARGE SCALE GENOMIC DNA]</scope>
    <source>
        <strain evidence="2">cv. HFTH1</strain>
        <tissue evidence="1">Young leaf</tissue>
    </source>
</reference>
<comment type="caution">
    <text evidence="1">The sequence shown here is derived from an EMBL/GenBank/DDBJ whole genome shotgun (WGS) entry which is preliminary data.</text>
</comment>
<gene>
    <name evidence="1" type="ORF">DVH24_037870</name>
</gene>
<protein>
    <submittedName>
        <fullName evidence="1">Uncharacterized protein</fullName>
    </submittedName>
</protein>
<dbReference type="Proteomes" id="UP000290289">
    <property type="component" value="Chromosome 5"/>
</dbReference>
<accession>A0A498K4T2</accession>
<dbReference type="EMBL" id="RDQH01000331">
    <property type="protein sequence ID" value="RXI00322.1"/>
    <property type="molecule type" value="Genomic_DNA"/>
</dbReference>
<keyword evidence="2" id="KW-1185">Reference proteome</keyword>